<comment type="caution">
    <text evidence="2">The sequence shown here is derived from an EMBL/GenBank/DDBJ whole genome shotgun (WGS) entry which is preliminary data.</text>
</comment>
<protein>
    <submittedName>
        <fullName evidence="2">Uncharacterized protein</fullName>
    </submittedName>
</protein>
<evidence type="ECO:0000313" key="2">
    <source>
        <dbReference type="EMBL" id="TWG19007.1"/>
    </source>
</evidence>
<sequence>MLSPNAQAVSTRSFRASVDPARAGRARRSTSRSTDAADRCRSCGAMTWSVNWDVTNGNRFASTVGPHLDALP</sequence>
<gene>
    <name evidence="2" type="ORF">FHU34_114382</name>
</gene>
<keyword evidence="3" id="KW-1185">Reference proteome</keyword>
<evidence type="ECO:0000313" key="3">
    <source>
        <dbReference type="Proteomes" id="UP000317685"/>
    </source>
</evidence>
<feature type="compositionally biased region" description="Polar residues" evidence="1">
    <location>
        <begin position="1"/>
        <end position="14"/>
    </location>
</feature>
<accession>A0A561W568</accession>
<feature type="region of interest" description="Disordered" evidence="1">
    <location>
        <begin position="1"/>
        <end position="37"/>
    </location>
</feature>
<reference evidence="2 3" key="1">
    <citation type="submission" date="2019-06" db="EMBL/GenBank/DDBJ databases">
        <title>Sequencing the genomes of 1000 actinobacteria strains.</title>
        <authorList>
            <person name="Klenk H.-P."/>
        </authorList>
    </citation>
    <scope>NUCLEOTIDE SEQUENCE [LARGE SCALE GENOMIC DNA]</scope>
    <source>
        <strain evidence="2 3">DSM 45885</strain>
    </source>
</reference>
<organism evidence="2 3">
    <name type="scientific">Micromonospora taraxaci</name>
    <dbReference type="NCBI Taxonomy" id="1316803"/>
    <lineage>
        <taxon>Bacteria</taxon>
        <taxon>Bacillati</taxon>
        <taxon>Actinomycetota</taxon>
        <taxon>Actinomycetes</taxon>
        <taxon>Micromonosporales</taxon>
        <taxon>Micromonosporaceae</taxon>
        <taxon>Micromonospora</taxon>
    </lineage>
</organism>
<dbReference type="Proteomes" id="UP000317685">
    <property type="component" value="Unassembled WGS sequence"/>
</dbReference>
<proteinExistence type="predicted"/>
<dbReference type="EMBL" id="VIWZ01000001">
    <property type="protein sequence ID" value="TWG19007.1"/>
    <property type="molecule type" value="Genomic_DNA"/>
</dbReference>
<evidence type="ECO:0000256" key="1">
    <source>
        <dbReference type="SAM" id="MobiDB-lite"/>
    </source>
</evidence>
<name>A0A561W568_9ACTN</name>
<dbReference type="AlphaFoldDB" id="A0A561W568"/>